<comment type="caution">
    <text evidence="1">The sequence shown here is derived from an EMBL/GenBank/DDBJ whole genome shotgun (WGS) entry which is preliminary data.</text>
</comment>
<reference evidence="1" key="1">
    <citation type="submission" date="2023-07" db="EMBL/GenBank/DDBJ databases">
        <title>Black Yeasts Isolated from many extreme environments.</title>
        <authorList>
            <person name="Coleine C."/>
            <person name="Stajich J.E."/>
            <person name="Selbmann L."/>
        </authorList>
    </citation>
    <scope>NUCLEOTIDE SEQUENCE</scope>
    <source>
        <strain evidence="1">CCFEE 5485</strain>
    </source>
</reference>
<accession>A0AAE1C307</accession>
<dbReference type="AlphaFoldDB" id="A0AAE1C307"/>
<keyword evidence="2" id="KW-1185">Reference proteome</keyword>
<sequence>MPTTSKPNYFLRLPLETRHLIYTHLFASAGEKIPCVLDISRPENVYCKDYSNSDREFIGEENKIALLRTCKQILVEAKPVLYVSTLFQIEFYTEECEDTEESWKDLGAVEECDFLRHVKFLQLWVTVGKVNDQHERLGVPGSDMWPADFTAEMVETFVEIVGSKVRGGIVVGGLSVVYDVFDYEGGGDLVEVLRGFGGLRARGGFEVDVLWGRRRRSRLWLRRLGGGVGWRG</sequence>
<organism evidence="1 2">
    <name type="scientific">Recurvomyces mirabilis</name>
    <dbReference type="NCBI Taxonomy" id="574656"/>
    <lineage>
        <taxon>Eukaryota</taxon>
        <taxon>Fungi</taxon>
        <taxon>Dikarya</taxon>
        <taxon>Ascomycota</taxon>
        <taxon>Pezizomycotina</taxon>
        <taxon>Dothideomycetes</taxon>
        <taxon>Dothideomycetidae</taxon>
        <taxon>Mycosphaerellales</taxon>
        <taxon>Teratosphaeriaceae</taxon>
        <taxon>Recurvomyces</taxon>
    </lineage>
</organism>
<name>A0AAE1C307_9PEZI</name>
<dbReference type="Proteomes" id="UP001274830">
    <property type="component" value="Unassembled WGS sequence"/>
</dbReference>
<evidence type="ECO:0000313" key="2">
    <source>
        <dbReference type="Proteomes" id="UP001274830"/>
    </source>
</evidence>
<gene>
    <name evidence="1" type="ORF">LTR78_003978</name>
</gene>
<proteinExistence type="predicted"/>
<dbReference type="EMBL" id="JAUTXT010000011">
    <property type="protein sequence ID" value="KAK3676228.1"/>
    <property type="molecule type" value="Genomic_DNA"/>
</dbReference>
<protein>
    <submittedName>
        <fullName evidence="1">Uncharacterized protein</fullName>
    </submittedName>
</protein>
<evidence type="ECO:0000313" key="1">
    <source>
        <dbReference type="EMBL" id="KAK3676228.1"/>
    </source>
</evidence>